<dbReference type="WBParaSite" id="nRc.2.0.1.t25509-RA">
    <property type="protein sequence ID" value="nRc.2.0.1.t25509-RA"/>
    <property type="gene ID" value="nRc.2.0.1.g25509"/>
</dbReference>
<organism evidence="1 2">
    <name type="scientific">Romanomermis culicivorax</name>
    <name type="common">Nematode worm</name>
    <dbReference type="NCBI Taxonomy" id="13658"/>
    <lineage>
        <taxon>Eukaryota</taxon>
        <taxon>Metazoa</taxon>
        <taxon>Ecdysozoa</taxon>
        <taxon>Nematoda</taxon>
        <taxon>Enoplea</taxon>
        <taxon>Dorylaimia</taxon>
        <taxon>Mermithida</taxon>
        <taxon>Mermithoidea</taxon>
        <taxon>Mermithidae</taxon>
        <taxon>Romanomermis</taxon>
    </lineage>
</organism>
<dbReference type="Proteomes" id="UP000887565">
    <property type="component" value="Unplaced"/>
</dbReference>
<dbReference type="AlphaFoldDB" id="A0A915JHC0"/>
<name>A0A915JHC0_ROMCU</name>
<keyword evidence="1" id="KW-1185">Reference proteome</keyword>
<sequence>IDKIGSHFLNSYLKAIWLSKNDLAALLSSSFLISYDFEPYNVQMTRLAVNKAALDLSREADDLRVP</sequence>
<proteinExistence type="predicted"/>
<evidence type="ECO:0000313" key="1">
    <source>
        <dbReference type="Proteomes" id="UP000887565"/>
    </source>
</evidence>
<accession>A0A915JHC0</accession>
<reference evidence="2" key="1">
    <citation type="submission" date="2022-11" db="UniProtKB">
        <authorList>
            <consortium name="WormBaseParasite"/>
        </authorList>
    </citation>
    <scope>IDENTIFICATION</scope>
</reference>
<protein>
    <submittedName>
        <fullName evidence="2">Uncharacterized protein</fullName>
    </submittedName>
</protein>
<evidence type="ECO:0000313" key="2">
    <source>
        <dbReference type="WBParaSite" id="nRc.2.0.1.t25509-RA"/>
    </source>
</evidence>